<evidence type="ECO:0000259" key="4">
    <source>
        <dbReference type="PROSITE" id="PS50932"/>
    </source>
</evidence>
<name>A6DPW7_9BACT</name>
<evidence type="ECO:0000313" key="6">
    <source>
        <dbReference type="EMBL" id="EDM26412.1"/>
    </source>
</evidence>
<keyword evidence="7" id="KW-1185">Reference proteome</keyword>
<organism evidence="6 7">
    <name type="scientific">Lentisphaera araneosa HTCC2155</name>
    <dbReference type="NCBI Taxonomy" id="313628"/>
    <lineage>
        <taxon>Bacteria</taxon>
        <taxon>Pseudomonadati</taxon>
        <taxon>Lentisphaerota</taxon>
        <taxon>Lentisphaeria</taxon>
        <taxon>Lentisphaerales</taxon>
        <taxon>Lentisphaeraceae</taxon>
        <taxon>Lentisphaera</taxon>
    </lineage>
</organism>
<evidence type="ECO:0000256" key="3">
    <source>
        <dbReference type="ARBA" id="ARBA00023163"/>
    </source>
</evidence>
<evidence type="ECO:0000256" key="2">
    <source>
        <dbReference type="ARBA" id="ARBA00023125"/>
    </source>
</evidence>
<dbReference type="InterPro" id="IPR046335">
    <property type="entry name" value="LacI/GalR-like_sensor"/>
</dbReference>
<dbReference type="OrthoDB" id="9784962at2"/>
<dbReference type="Pfam" id="PF13377">
    <property type="entry name" value="Peripla_BP_3"/>
    <property type="match status" value="1"/>
</dbReference>
<evidence type="ECO:0000313" key="7">
    <source>
        <dbReference type="Proteomes" id="UP000004947"/>
    </source>
</evidence>
<dbReference type="InterPro" id="IPR001387">
    <property type="entry name" value="Cro/C1-type_HTH"/>
</dbReference>
<dbReference type="SUPFAM" id="SSF47413">
    <property type="entry name" value="lambda repressor-like DNA-binding domains"/>
    <property type="match status" value="1"/>
</dbReference>
<gene>
    <name evidence="6" type="ORF">LNTAR_20112</name>
</gene>
<dbReference type="CDD" id="cd01392">
    <property type="entry name" value="HTH_LacI"/>
    <property type="match status" value="1"/>
</dbReference>
<dbReference type="PANTHER" id="PTHR30146:SF24">
    <property type="entry name" value="XYLOSE OPERON REGULATORY PROTEIN"/>
    <property type="match status" value="1"/>
</dbReference>
<protein>
    <submittedName>
        <fullName evidence="6">DNA-binding transcriptional repressor of ribose metabolism</fullName>
    </submittedName>
</protein>
<dbReference type="GO" id="GO:0003700">
    <property type="term" value="F:DNA-binding transcription factor activity"/>
    <property type="evidence" value="ECO:0007669"/>
    <property type="project" value="TreeGrafter"/>
</dbReference>
<dbReference type="SUPFAM" id="SSF53822">
    <property type="entry name" value="Periplasmic binding protein-like I"/>
    <property type="match status" value="1"/>
</dbReference>
<dbReference type="SMART" id="SM00354">
    <property type="entry name" value="HTH_LACI"/>
    <property type="match status" value="1"/>
</dbReference>
<proteinExistence type="predicted"/>
<feature type="domain" description="HTH cro/C1-type" evidence="5">
    <location>
        <begin position="15"/>
        <end position="58"/>
    </location>
</feature>
<dbReference type="PANTHER" id="PTHR30146">
    <property type="entry name" value="LACI-RELATED TRANSCRIPTIONAL REPRESSOR"/>
    <property type="match status" value="1"/>
</dbReference>
<keyword evidence="2 6" id="KW-0238">DNA-binding</keyword>
<dbReference type="InterPro" id="IPR010982">
    <property type="entry name" value="Lambda_DNA-bd_dom_sf"/>
</dbReference>
<dbReference type="InterPro" id="IPR028082">
    <property type="entry name" value="Peripla_BP_I"/>
</dbReference>
<dbReference type="Pfam" id="PF00356">
    <property type="entry name" value="LacI"/>
    <property type="match status" value="1"/>
</dbReference>
<accession>A6DPW7</accession>
<dbReference type="Gene3D" id="1.10.260.40">
    <property type="entry name" value="lambda repressor-like DNA-binding domains"/>
    <property type="match status" value="1"/>
</dbReference>
<comment type="caution">
    <text evidence="6">The sequence shown here is derived from an EMBL/GenBank/DDBJ whole genome shotgun (WGS) entry which is preliminary data.</text>
</comment>
<evidence type="ECO:0000259" key="5">
    <source>
        <dbReference type="PROSITE" id="PS50943"/>
    </source>
</evidence>
<sequence length="350" mass="39827">MDKEENKKKAHTVRLKDVALLAGVSQPTVSRVINNNSSVKPLTVKKVKDAIEKLAYEIQPVHKRKGHRAPRRRPKRYLQKQIAVLTQVEPYLLQAPVYHRLLQRIEQALNQEDFNLIIKNLPKNLPWESLPKKLDGAILFNVDLSDLTLLQKLRSLPCVRVMGSTEKFDYFDHVTYESVIGDLAANYFIKHGHKTVACLGEEIGVRKQSFLKRCKSAGLVTYTDSGFSVEDESPRGHKPNFIEIYNAVENLSKQEVLPTAIFTTSDTVAIGLHQILLAHQIMDIKKICIIGVNNDYVLDNLYPRPLSVDIQVESIADQAIERLFLRMKNPQEPIRQLHLTPIISDGNNFL</sequence>
<dbReference type="InterPro" id="IPR000843">
    <property type="entry name" value="HTH_LacI"/>
</dbReference>
<evidence type="ECO:0000256" key="1">
    <source>
        <dbReference type="ARBA" id="ARBA00023015"/>
    </source>
</evidence>
<dbReference type="RefSeq" id="WP_007279898.1">
    <property type="nucleotide sequence ID" value="NZ_ABCK01000017.1"/>
</dbReference>
<dbReference type="GO" id="GO:0000976">
    <property type="term" value="F:transcription cis-regulatory region binding"/>
    <property type="evidence" value="ECO:0007669"/>
    <property type="project" value="TreeGrafter"/>
</dbReference>
<dbReference type="STRING" id="313628.LNTAR_20112"/>
<dbReference type="eggNOG" id="COG1609">
    <property type="taxonomic scope" value="Bacteria"/>
</dbReference>
<keyword evidence="3" id="KW-0804">Transcription</keyword>
<dbReference type="CDD" id="cd06267">
    <property type="entry name" value="PBP1_LacI_sugar_binding-like"/>
    <property type="match status" value="1"/>
</dbReference>
<dbReference type="EMBL" id="ABCK01000017">
    <property type="protein sequence ID" value="EDM26412.1"/>
    <property type="molecule type" value="Genomic_DNA"/>
</dbReference>
<reference evidence="6 7" key="1">
    <citation type="journal article" date="2010" name="J. Bacteriol.">
        <title>Genome sequence of Lentisphaera araneosa HTCC2155T, the type species of the order Lentisphaerales in the phylum Lentisphaerae.</title>
        <authorList>
            <person name="Thrash J.C."/>
            <person name="Cho J.C."/>
            <person name="Vergin K.L."/>
            <person name="Morris R.M."/>
            <person name="Giovannoni S.J."/>
        </authorList>
    </citation>
    <scope>NUCLEOTIDE SEQUENCE [LARGE SCALE GENOMIC DNA]</scope>
    <source>
        <strain evidence="6 7">HTCC2155</strain>
    </source>
</reference>
<dbReference type="PROSITE" id="PS50932">
    <property type="entry name" value="HTH_LACI_2"/>
    <property type="match status" value="1"/>
</dbReference>
<dbReference type="PROSITE" id="PS50943">
    <property type="entry name" value="HTH_CROC1"/>
    <property type="match status" value="1"/>
</dbReference>
<dbReference type="AlphaFoldDB" id="A6DPW7"/>
<dbReference type="Proteomes" id="UP000004947">
    <property type="component" value="Unassembled WGS sequence"/>
</dbReference>
<feature type="domain" description="HTH lacI-type" evidence="4">
    <location>
        <begin position="13"/>
        <end position="69"/>
    </location>
</feature>
<dbReference type="PROSITE" id="PS00356">
    <property type="entry name" value="HTH_LACI_1"/>
    <property type="match status" value="1"/>
</dbReference>
<dbReference type="Gene3D" id="3.40.50.2300">
    <property type="match status" value="2"/>
</dbReference>
<keyword evidence="1" id="KW-0805">Transcription regulation</keyword>